<dbReference type="PANTHER" id="PTHR18964">
    <property type="entry name" value="ROK (REPRESSOR, ORF, KINASE) FAMILY"/>
    <property type="match status" value="1"/>
</dbReference>
<keyword evidence="3" id="KW-1185">Reference proteome</keyword>
<name>A0A6C0GN14_9BACT</name>
<comment type="similarity">
    <text evidence="1">Belongs to the ROK (NagC/XylR) family.</text>
</comment>
<gene>
    <name evidence="2" type="ORF">GXP67_23615</name>
</gene>
<reference evidence="2 3" key="1">
    <citation type="submission" date="2020-01" db="EMBL/GenBank/DDBJ databases">
        <authorList>
            <person name="Kim M.K."/>
        </authorList>
    </citation>
    <scope>NUCLEOTIDE SEQUENCE [LARGE SCALE GENOMIC DNA]</scope>
    <source>
        <strain evidence="2 3">172606-1</strain>
    </source>
</reference>
<dbReference type="Gene3D" id="3.30.420.40">
    <property type="match status" value="2"/>
</dbReference>
<evidence type="ECO:0000313" key="2">
    <source>
        <dbReference type="EMBL" id="QHT69415.1"/>
    </source>
</evidence>
<dbReference type="Pfam" id="PF00480">
    <property type="entry name" value="ROK"/>
    <property type="match status" value="1"/>
</dbReference>
<dbReference type="PROSITE" id="PS01125">
    <property type="entry name" value="ROK"/>
    <property type="match status" value="1"/>
</dbReference>
<organism evidence="2 3">
    <name type="scientific">Rhodocytophaga rosea</name>
    <dbReference type="NCBI Taxonomy" id="2704465"/>
    <lineage>
        <taxon>Bacteria</taxon>
        <taxon>Pseudomonadati</taxon>
        <taxon>Bacteroidota</taxon>
        <taxon>Cytophagia</taxon>
        <taxon>Cytophagales</taxon>
        <taxon>Rhodocytophagaceae</taxon>
        <taxon>Rhodocytophaga</taxon>
    </lineage>
</organism>
<evidence type="ECO:0000256" key="1">
    <source>
        <dbReference type="ARBA" id="ARBA00006479"/>
    </source>
</evidence>
<dbReference type="InterPro" id="IPR049874">
    <property type="entry name" value="ROK_cs"/>
</dbReference>
<dbReference type="RefSeq" id="WP_162445404.1">
    <property type="nucleotide sequence ID" value="NZ_CP048222.1"/>
</dbReference>
<dbReference type="AlphaFoldDB" id="A0A6C0GN14"/>
<dbReference type="KEGG" id="rhoz:GXP67_23615"/>
<accession>A0A6C0GN14</accession>
<dbReference type="PANTHER" id="PTHR18964:SF149">
    <property type="entry name" value="BIFUNCTIONAL UDP-N-ACETYLGLUCOSAMINE 2-EPIMERASE_N-ACETYLMANNOSAMINE KINASE"/>
    <property type="match status" value="1"/>
</dbReference>
<dbReference type="SUPFAM" id="SSF53067">
    <property type="entry name" value="Actin-like ATPase domain"/>
    <property type="match status" value="1"/>
</dbReference>
<evidence type="ECO:0000313" key="3">
    <source>
        <dbReference type="Proteomes" id="UP000480178"/>
    </source>
</evidence>
<dbReference type="Proteomes" id="UP000480178">
    <property type="component" value="Chromosome"/>
</dbReference>
<dbReference type="InterPro" id="IPR043129">
    <property type="entry name" value="ATPase_NBD"/>
</dbReference>
<protein>
    <submittedName>
        <fullName evidence="2">ROK family protein</fullName>
    </submittedName>
</protein>
<proteinExistence type="inferred from homology"/>
<sequence length="309" mass="32350">MSFLGIEIGGTKLQMVAGNEPGTILQKICLPIDKTQGAAGIQQQIEVTLPELVSSAKPSAIGVGFGGPVDWQAGKICVSHQISGWSGFDMRSWLENMSQVPVVVENDANVAALGEAVYGAGIEFPIVFYVTIGSGIGGGLIVNKQIYHGALPGEAEIGHIRLDRKGTTIESACSGWAVDRKIRQAVQQHPNSLLHTLTAQVSSGEARFLASALAQQDALAIQILQEVATDLAFGLSHVVHLFHSNVIVLGGGLSLLGESLQQAVSAALPGFLMEAFLPGPQIRLAGLGEDAVPIGALELAKRYFLNSSA</sequence>
<dbReference type="InterPro" id="IPR000600">
    <property type="entry name" value="ROK"/>
</dbReference>
<dbReference type="EMBL" id="CP048222">
    <property type="protein sequence ID" value="QHT69415.1"/>
    <property type="molecule type" value="Genomic_DNA"/>
</dbReference>